<evidence type="ECO:0000313" key="5">
    <source>
        <dbReference type="EMBL" id="WHY85667.1"/>
    </source>
</evidence>
<feature type="chain" id="PRO_5041663809" evidence="3">
    <location>
        <begin position="29"/>
        <end position="214"/>
    </location>
</feature>
<accession>A0AA95MM22</accession>
<feature type="domain" description="YncI copper-binding" evidence="4">
    <location>
        <begin position="29"/>
        <end position="144"/>
    </location>
</feature>
<dbReference type="Gene3D" id="2.60.40.2230">
    <property type="entry name" value="Uncharacterised protein YcnI-like PF07987, DUF1775"/>
    <property type="match status" value="1"/>
</dbReference>
<keyword evidence="2" id="KW-1133">Transmembrane helix</keyword>
<dbReference type="Proteomes" id="UP001178288">
    <property type="component" value="Chromosome"/>
</dbReference>
<protein>
    <submittedName>
        <fullName evidence="5">YcnI family protein</fullName>
    </submittedName>
</protein>
<evidence type="ECO:0000256" key="3">
    <source>
        <dbReference type="SAM" id="SignalP"/>
    </source>
</evidence>
<reference evidence="5" key="1">
    <citation type="submission" date="2023-05" db="EMBL/GenBank/DDBJ databases">
        <title>Comparative genomics of Bacillaceae isolates and their secondary metabolite potential.</title>
        <authorList>
            <person name="Song L."/>
            <person name="Nielsen L.J."/>
            <person name="Mohite O."/>
            <person name="Xu X."/>
            <person name="Weber T."/>
            <person name="Kovacs A.T."/>
        </authorList>
    </citation>
    <scope>NUCLEOTIDE SEQUENCE</scope>
    <source>
        <strain evidence="5">XLM17</strain>
    </source>
</reference>
<feature type="compositionally biased region" description="Basic and acidic residues" evidence="1">
    <location>
        <begin position="161"/>
        <end position="183"/>
    </location>
</feature>
<keyword evidence="3" id="KW-0732">Signal</keyword>
<dbReference type="RefSeq" id="WP_066092489.1">
    <property type="nucleotide sequence ID" value="NZ_CP126114.1"/>
</dbReference>
<proteinExistence type="predicted"/>
<dbReference type="InterPro" id="IPR012533">
    <property type="entry name" value="YcnI-copper_dom"/>
</dbReference>
<feature type="transmembrane region" description="Helical" evidence="2">
    <location>
        <begin position="191"/>
        <end position="211"/>
    </location>
</feature>
<keyword evidence="2" id="KW-0472">Membrane</keyword>
<feature type="signal peptide" evidence="3">
    <location>
        <begin position="1"/>
        <end position="28"/>
    </location>
</feature>
<name>A0AA95MM22_9BACI</name>
<dbReference type="InterPro" id="IPR038507">
    <property type="entry name" value="YcnI-like_sf"/>
</dbReference>
<dbReference type="Pfam" id="PF07987">
    <property type="entry name" value="DUF1775"/>
    <property type="match status" value="1"/>
</dbReference>
<evidence type="ECO:0000313" key="6">
    <source>
        <dbReference type="Proteomes" id="UP001178288"/>
    </source>
</evidence>
<dbReference type="KEGG" id="nnv:QNH39_24170"/>
<sequence>MRNPLKKMLKVFLPTCLGLFLFGSIASAHVTVAPKTSTTGAWETYTVKVPVEKEIPTTKLTMKAPAGVEIMSYQPVPGWKYSEEKDAAGKVTTFTFEATGEGILPGQFQSFIFVAKNPDHATKATWDAFQYYKDGSVVEWTGDEGADTPHSITDIVAGTSTDHHDSHSATQQDEKTKTEETKTTSETTDSLPLILSVISVLLSLVAVILVIRKK</sequence>
<evidence type="ECO:0000256" key="1">
    <source>
        <dbReference type="SAM" id="MobiDB-lite"/>
    </source>
</evidence>
<organism evidence="5 6">
    <name type="scientific">Neobacillus novalis</name>
    <dbReference type="NCBI Taxonomy" id="220687"/>
    <lineage>
        <taxon>Bacteria</taxon>
        <taxon>Bacillati</taxon>
        <taxon>Bacillota</taxon>
        <taxon>Bacilli</taxon>
        <taxon>Bacillales</taxon>
        <taxon>Bacillaceae</taxon>
        <taxon>Neobacillus</taxon>
    </lineage>
</organism>
<keyword evidence="2" id="KW-0812">Transmembrane</keyword>
<evidence type="ECO:0000256" key="2">
    <source>
        <dbReference type="SAM" id="Phobius"/>
    </source>
</evidence>
<dbReference type="AlphaFoldDB" id="A0AA95MM22"/>
<gene>
    <name evidence="5" type="ORF">QNH39_24170</name>
</gene>
<dbReference type="CDD" id="cd08545">
    <property type="entry name" value="YcnI_like"/>
    <property type="match status" value="1"/>
</dbReference>
<dbReference type="EMBL" id="CP126114">
    <property type="protein sequence ID" value="WHY85667.1"/>
    <property type="molecule type" value="Genomic_DNA"/>
</dbReference>
<feature type="region of interest" description="Disordered" evidence="1">
    <location>
        <begin position="148"/>
        <end position="185"/>
    </location>
</feature>
<evidence type="ECO:0000259" key="4">
    <source>
        <dbReference type="Pfam" id="PF07987"/>
    </source>
</evidence>
<keyword evidence="6" id="KW-1185">Reference proteome</keyword>